<gene>
    <name evidence="1" type="ORF">EVG20_g8932</name>
</gene>
<accession>A0A4Y9Y4R9</accession>
<proteinExistence type="predicted"/>
<dbReference type="AlphaFoldDB" id="A0A4Y9Y4R9"/>
<comment type="caution">
    <text evidence="1">The sequence shown here is derived from an EMBL/GenBank/DDBJ whole genome shotgun (WGS) entry which is preliminary data.</text>
</comment>
<evidence type="ECO:0000313" key="1">
    <source>
        <dbReference type="EMBL" id="TFY56411.1"/>
    </source>
</evidence>
<feature type="non-terminal residue" evidence="1">
    <location>
        <position position="100"/>
    </location>
</feature>
<dbReference type="Proteomes" id="UP000298327">
    <property type="component" value="Unassembled WGS sequence"/>
</dbReference>
<dbReference type="OrthoDB" id="3235026at2759"/>
<keyword evidence="2" id="KW-1185">Reference proteome</keyword>
<evidence type="ECO:0008006" key="3">
    <source>
        <dbReference type="Google" id="ProtNLM"/>
    </source>
</evidence>
<reference evidence="1 2" key="1">
    <citation type="submission" date="2019-02" db="EMBL/GenBank/DDBJ databases">
        <title>Genome sequencing of the rare red list fungi Dentipellis fragilis.</title>
        <authorList>
            <person name="Buettner E."/>
            <person name="Kellner H."/>
        </authorList>
    </citation>
    <scope>NUCLEOTIDE SEQUENCE [LARGE SCALE GENOMIC DNA]</scope>
    <source>
        <strain evidence="1 2">DSM 105465</strain>
    </source>
</reference>
<protein>
    <recommendedName>
        <fullName evidence="3">F-box domain-containing protein</fullName>
    </recommendedName>
</protein>
<name>A0A4Y9Y4R9_9AGAM</name>
<dbReference type="EMBL" id="SEOQ01000830">
    <property type="protein sequence ID" value="TFY56411.1"/>
    <property type="molecule type" value="Genomic_DNA"/>
</dbReference>
<organism evidence="1 2">
    <name type="scientific">Dentipellis fragilis</name>
    <dbReference type="NCBI Taxonomy" id="205917"/>
    <lineage>
        <taxon>Eukaryota</taxon>
        <taxon>Fungi</taxon>
        <taxon>Dikarya</taxon>
        <taxon>Basidiomycota</taxon>
        <taxon>Agaricomycotina</taxon>
        <taxon>Agaricomycetes</taxon>
        <taxon>Russulales</taxon>
        <taxon>Hericiaceae</taxon>
        <taxon>Dentipellis</taxon>
    </lineage>
</organism>
<sequence length="100" mass="10301">MHTIPSSSAPWLRLPAEMQLAVIAVLADNRPALTALTLTSKALHALATPALYNRVSIPSLPALHAFLACVPEAHGAHIRALTLCTASSGPAPTNGAPPPQ</sequence>
<evidence type="ECO:0000313" key="2">
    <source>
        <dbReference type="Proteomes" id="UP000298327"/>
    </source>
</evidence>